<proteinExistence type="predicted"/>
<evidence type="ECO:0000313" key="2">
    <source>
        <dbReference type="Proteomes" id="UP001500064"/>
    </source>
</evidence>
<accession>A0ABN2EQA1</accession>
<gene>
    <name evidence="1" type="ORF">GCM10009733_008340</name>
</gene>
<keyword evidence="2" id="KW-1185">Reference proteome</keyword>
<reference evidence="1 2" key="1">
    <citation type="journal article" date="2019" name="Int. J. Syst. Evol. Microbiol.">
        <title>The Global Catalogue of Microorganisms (GCM) 10K type strain sequencing project: providing services to taxonomists for standard genome sequencing and annotation.</title>
        <authorList>
            <consortium name="The Broad Institute Genomics Platform"/>
            <consortium name="The Broad Institute Genome Sequencing Center for Infectious Disease"/>
            <person name="Wu L."/>
            <person name="Ma J."/>
        </authorList>
    </citation>
    <scope>NUCLEOTIDE SEQUENCE [LARGE SCALE GENOMIC DNA]</scope>
    <source>
        <strain evidence="1 2">JCM 13929</strain>
    </source>
</reference>
<dbReference type="Proteomes" id="UP001500064">
    <property type="component" value="Unassembled WGS sequence"/>
</dbReference>
<name>A0ABN2EQA1_9ACTN</name>
<protein>
    <submittedName>
        <fullName evidence="1">Uncharacterized protein</fullName>
    </submittedName>
</protein>
<organism evidence="1 2">
    <name type="scientific">Nonomuraea maheshkhaliensis</name>
    <dbReference type="NCBI Taxonomy" id="419590"/>
    <lineage>
        <taxon>Bacteria</taxon>
        <taxon>Bacillati</taxon>
        <taxon>Actinomycetota</taxon>
        <taxon>Actinomycetes</taxon>
        <taxon>Streptosporangiales</taxon>
        <taxon>Streptosporangiaceae</taxon>
        <taxon>Nonomuraea</taxon>
    </lineage>
</organism>
<dbReference type="EMBL" id="BAAAMU010000003">
    <property type="protein sequence ID" value="GAA1614461.1"/>
    <property type="molecule type" value="Genomic_DNA"/>
</dbReference>
<evidence type="ECO:0000313" key="1">
    <source>
        <dbReference type="EMBL" id="GAA1614461.1"/>
    </source>
</evidence>
<sequence length="132" mass="14809">MAKPPPDNARDHSLPSNLHAYFDDRDLECLAQTAGELLVDPDHELTTRQRELAERAYKLLVDPDHELTTRTYTYDARYSFTAYVKATGERESRAILQDLADIEIPLTEQGVTLVCGNLEGAPHLVDVNETGK</sequence>
<comment type="caution">
    <text evidence="1">The sequence shown here is derived from an EMBL/GenBank/DDBJ whole genome shotgun (WGS) entry which is preliminary data.</text>
</comment>